<keyword evidence="2" id="KW-1185">Reference proteome</keyword>
<dbReference type="EMBL" id="VSRR010061836">
    <property type="protein sequence ID" value="MPC83197.1"/>
    <property type="molecule type" value="Genomic_DNA"/>
</dbReference>
<reference evidence="1 2" key="1">
    <citation type="submission" date="2019-05" db="EMBL/GenBank/DDBJ databases">
        <title>Another draft genome of Portunus trituberculatus and its Hox gene families provides insights of decapod evolution.</title>
        <authorList>
            <person name="Jeong J.-H."/>
            <person name="Song I."/>
            <person name="Kim S."/>
            <person name="Choi T."/>
            <person name="Kim D."/>
            <person name="Ryu S."/>
            <person name="Kim W."/>
        </authorList>
    </citation>
    <scope>NUCLEOTIDE SEQUENCE [LARGE SCALE GENOMIC DNA]</scope>
    <source>
        <tissue evidence="1">Muscle</tissue>
    </source>
</reference>
<proteinExistence type="predicted"/>
<organism evidence="1 2">
    <name type="scientific">Portunus trituberculatus</name>
    <name type="common">Swimming crab</name>
    <name type="synonym">Neptunus trituberculatus</name>
    <dbReference type="NCBI Taxonomy" id="210409"/>
    <lineage>
        <taxon>Eukaryota</taxon>
        <taxon>Metazoa</taxon>
        <taxon>Ecdysozoa</taxon>
        <taxon>Arthropoda</taxon>
        <taxon>Crustacea</taxon>
        <taxon>Multicrustacea</taxon>
        <taxon>Malacostraca</taxon>
        <taxon>Eumalacostraca</taxon>
        <taxon>Eucarida</taxon>
        <taxon>Decapoda</taxon>
        <taxon>Pleocyemata</taxon>
        <taxon>Brachyura</taxon>
        <taxon>Eubrachyura</taxon>
        <taxon>Portunoidea</taxon>
        <taxon>Portunidae</taxon>
        <taxon>Portuninae</taxon>
        <taxon>Portunus</taxon>
    </lineage>
</organism>
<protein>
    <submittedName>
        <fullName evidence="1">Uncharacterized protein</fullName>
    </submittedName>
</protein>
<accession>A0A5B7INJ8</accession>
<evidence type="ECO:0000313" key="1">
    <source>
        <dbReference type="EMBL" id="MPC83197.1"/>
    </source>
</evidence>
<evidence type="ECO:0000313" key="2">
    <source>
        <dbReference type="Proteomes" id="UP000324222"/>
    </source>
</evidence>
<comment type="caution">
    <text evidence="1">The sequence shown here is derived from an EMBL/GenBank/DDBJ whole genome shotgun (WGS) entry which is preliminary data.</text>
</comment>
<gene>
    <name evidence="1" type="ORF">E2C01_077899</name>
</gene>
<name>A0A5B7INJ8_PORTR</name>
<sequence length="142" mass="15216">MLYMLPSDLALTASLLSSFQGYCFLGDKLENLSSAHSSLVFSSGSTRRQTILTDTSHPIDNTASLVSVQWPLRGISLPCCRASQCSTLASFGDMSTFACSQRRDMSLTPVAICQRITEATGGPITLGGLVLQEIRPLLHFGA</sequence>
<dbReference type="AlphaFoldDB" id="A0A5B7INJ8"/>
<dbReference type="Proteomes" id="UP000324222">
    <property type="component" value="Unassembled WGS sequence"/>
</dbReference>